<dbReference type="RefSeq" id="WP_064932275.1">
    <property type="nucleotide sequence ID" value="NZ_LZSO01000023.1"/>
</dbReference>
<comment type="caution">
    <text evidence="2">The sequence shown here is derived from an EMBL/GenBank/DDBJ whole genome shotgun (WGS) entry which is preliminary data.</text>
</comment>
<dbReference type="OrthoDB" id="4750285at2"/>
<dbReference type="CDD" id="cd07043">
    <property type="entry name" value="STAS_anti-anti-sigma_factors"/>
    <property type="match status" value="1"/>
</dbReference>
<dbReference type="Proteomes" id="UP000093902">
    <property type="component" value="Unassembled WGS sequence"/>
</dbReference>
<dbReference type="InterPro" id="IPR036513">
    <property type="entry name" value="STAS_dom_sf"/>
</dbReference>
<sequence length="132" mass="14023">MTAVHYADRLRPVRSIETTVVDCAGARVSAHIRGPATVLVVEGDIDICNADRLIAAIRRLNQPGTPFVLDLRAVDFMAVSGFRELLAFADECNQGRVAWHVVAGSALRPLLKVFADHHLPVVGLTGAAAGSG</sequence>
<evidence type="ECO:0000313" key="3">
    <source>
        <dbReference type="Proteomes" id="UP000093902"/>
    </source>
</evidence>
<dbReference type="AlphaFoldDB" id="A0A1A0R6Y2"/>
<feature type="domain" description="STAS" evidence="1">
    <location>
        <begin position="26"/>
        <end position="107"/>
    </location>
</feature>
<dbReference type="Gene3D" id="3.30.750.24">
    <property type="entry name" value="STAS domain"/>
    <property type="match status" value="1"/>
</dbReference>
<dbReference type="InterPro" id="IPR002645">
    <property type="entry name" value="STAS_dom"/>
</dbReference>
<dbReference type="Pfam" id="PF01740">
    <property type="entry name" value="STAS"/>
    <property type="match status" value="1"/>
</dbReference>
<dbReference type="EMBL" id="LZSO01000023">
    <property type="protein sequence ID" value="OBB29893.1"/>
    <property type="molecule type" value="Genomic_DNA"/>
</dbReference>
<reference evidence="3" key="1">
    <citation type="submission" date="2016-06" db="EMBL/GenBank/DDBJ databases">
        <authorList>
            <person name="Sutton G."/>
            <person name="Brinkac L."/>
            <person name="Sanka R."/>
            <person name="Adams M."/>
            <person name="Lau E."/>
            <person name="Mehaffy C."/>
            <person name="Tameris M."/>
            <person name="Hatherill M."/>
            <person name="Hanekom W."/>
            <person name="Mahomed H."/>
            <person name="Mcshane H."/>
        </authorList>
    </citation>
    <scope>NUCLEOTIDE SEQUENCE [LARGE SCALE GENOMIC DNA]</scope>
    <source>
        <strain evidence="3">852002-51209_SCH5440388</strain>
    </source>
</reference>
<protein>
    <recommendedName>
        <fullName evidence="1">STAS domain-containing protein</fullName>
    </recommendedName>
</protein>
<dbReference type="STRING" id="43304.GCA_001403655_06336"/>
<accession>A0A1A0R6Y2</accession>
<gene>
    <name evidence="2" type="ORF">A5792_03340</name>
</gene>
<dbReference type="PROSITE" id="PS50801">
    <property type="entry name" value="STAS"/>
    <property type="match status" value="1"/>
</dbReference>
<name>A0A1A0R6Y2_MYCPR</name>
<dbReference type="SUPFAM" id="SSF52091">
    <property type="entry name" value="SpoIIaa-like"/>
    <property type="match status" value="1"/>
</dbReference>
<organism evidence="2 3">
    <name type="scientific">Mycolicibacterium peregrinum</name>
    <name type="common">Mycobacterium peregrinum</name>
    <dbReference type="NCBI Taxonomy" id="43304"/>
    <lineage>
        <taxon>Bacteria</taxon>
        <taxon>Bacillati</taxon>
        <taxon>Actinomycetota</taxon>
        <taxon>Actinomycetes</taxon>
        <taxon>Mycobacteriales</taxon>
        <taxon>Mycobacteriaceae</taxon>
        <taxon>Mycolicibacterium</taxon>
    </lineage>
</organism>
<evidence type="ECO:0000259" key="1">
    <source>
        <dbReference type="PROSITE" id="PS50801"/>
    </source>
</evidence>
<evidence type="ECO:0000313" key="2">
    <source>
        <dbReference type="EMBL" id="OBB29893.1"/>
    </source>
</evidence>
<proteinExistence type="predicted"/>